<dbReference type="KEGG" id="plon:Pla110_29460"/>
<feature type="domain" description="Aspartate/glutamate/uridylate kinase" evidence="10">
    <location>
        <begin position="30"/>
        <end position="274"/>
    </location>
</feature>
<dbReference type="PANTHER" id="PTHR23342:SF0">
    <property type="entry name" value="N-ACETYLGLUTAMATE SYNTHASE, MITOCHONDRIAL"/>
    <property type="match status" value="1"/>
</dbReference>
<comment type="catalytic activity">
    <reaction evidence="8 9">
        <text>N-acetyl-L-glutamate + ATP = N-acetyl-L-glutamyl 5-phosphate + ADP</text>
        <dbReference type="Rhea" id="RHEA:14629"/>
        <dbReference type="ChEBI" id="CHEBI:30616"/>
        <dbReference type="ChEBI" id="CHEBI:44337"/>
        <dbReference type="ChEBI" id="CHEBI:57936"/>
        <dbReference type="ChEBI" id="CHEBI:456216"/>
        <dbReference type="EC" id="2.7.2.8"/>
    </reaction>
</comment>
<evidence type="ECO:0000256" key="7">
    <source>
        <dbReference type="ARBA" id="ARBA00022840"/>
    </source>
</evidence>
<keyword evidence="2 9" id="KW-0055">Arginine biosynthesis</keyword>
<evidence type="ECO:0000256" key="1">
    <source>
        <dbReference type="ARBA" id="ARBA00004828"/>
    </source>
</evidence>
<evidence type="ECO:0000256" key="5">
    <source>
        <dbReference type="ARBA" id="ARBA00022741"/>
    </source>
</evidence>
<dbReference type="Pfam" id="PF00696">
    <property type="entry name" value="AA_kinase"/>
    <property type="match status" value="1"/>
</dbReference>
<dbReference type="Gene3D" id="3.40.1160.10">
    <property type="entry name" value="Acetylglutamate kinase-like"/>
    <property type="match status" value="1"/>
</dbReference>
<evidence type="ECO:0000256" key="2">
    <source>
        <dbReference type="ARBA" id="ARBA00022571"/>
    </source>
</evidence>
<dbReference type="InterPro" id="IPR004662">
    <property type="entry name" value="AcgluKinase_fam"/>
</dbReference>
<gene>
    <name evidence="9 11" type="primary">argB</name>
    <name evidence="11" type="ORF">Pla110_29460</name>
</gene>
<dbReference type="InterPro" id="IPR001048">
    <property type="entry name" value="Asp/Glu/Uridylate_kinase"/>
</dbReference>
<evidence type="ECO:0000256" key="8">
    <source>
        <dbReference type="ARBA" id="ARBA00048141"/>
    </source>
</evidence>
<proteinExistence type="inferred from homology"/>
<feature type="binding site" evidence="9">
    <location>
        <begin position="70"/>
        <end position="71"/>
    </location>
    <ligand>
        <name>substrate</name>
    </ligand>
</feature>
<feature type="binding site" evidence="9">
    <location>
        <position position="92"/>
    </location>
    <ligand>
        <name>substrate</name>
    </ligand>
</feature>
<feature type="binding site" evidence="9">
    <location>
        <position position="192"/>
    </location>
    <ligand>
        <name>substrate</name>
    </ligand>
</feature>
<dbReference type="FunFam" id="3.40.1160.10:FF:000004">
    <property type="entry name" value="Acetylglutamate kinase"/>
    <property type="match status" value="1"/>
</dbReference>
<dbReference type="PRINTS" id="PR00474">
    <property type="entry name" value="GLU5KINASE"/>
</dbReference>
<evidence type="ECO:0000256" key="4">
    <source>
        <dbReference type="ARBA" id="ARBA00022679"/>
    </source>
</evidence>
<dbReference type="EC" id="2.7.2.8" evidence="9"/>
<keyword evidence="7 9" id="KW-0067">ATP-binding</keyword>
<dbReference type="GO" id="GO:0003991">
    <property type="term" value="F:acetylglutamate kinase activity"/>
    <property type="evidence" value="ECO:0007669"/>
    <property type="project" value="UniProtKB-UniRule"/>
</dbReference>
<evidence type="ECO:0000256" key="9">
    <source>
        <dbReference type="HAMAP-Rule" id="MF_00082"/>
    </source>
</evidence>
<dbReference type="GO" id="GO:0042450">
    <property type="term" value="P:L-arginine biosynthetic process via ornithine"/>
    <property type="evidence" value="ECO:0007669"/>
    <property type="project" value="UniProtKB-UniRule"/>
</dbReference>
<keyword evidence="6 9" id="KW-0418">Kinase</keyword>
<keyword evidence="12" id="KW-1185">Reference proteome</keyword>
<dbReference type="PANTHER" id="PTHR23342">
    <property type="entry name" value="N-ACETYLGLUTAMATE SYNTHASE"/>
    <property type="match status" value="1"/>
</dbReference>
<evidence type="ECO:0000313" key="12">
    <source>
        <dbReference type="Proteomes" id="UP000317178"/>
    </source>
</evidence>
<keyword evidence="5 9" id="KW-0547">Nucleotide-binding</keyword>
<dbReference type="HAMAP" id="MF_00082">
    <property type="entry name" value="ArgB"/>
    <property type="match status" value="1"/>
</dbReference>
<accession>A0A518CPQ2</accession>
<dbReference type="AlphaFoldDB" id="A0A518CPQ2"/>
<keyword evidence="3 9" id="KW-0028">Amino-acid biosynthesis</keyword>
<dbReference type="GO" id="GO:0005737">
    <property type="term" value="C:cytoplasm"/>
    <property type="evidence" value="ECO:0007669"/>
    <property type="project" value="UniProtKB-SubCell"/>
</dbReference>
<evidence type="ECO:0000313" key="11">
    <source>
        <dbReference type="EMBL" id="QDU81207.1"/>
    </source>
</evidence>
<evidence type="ECO:0000256" key="6">
    <source>
        <dbReference type="ARBA" id="ARBA00022777"/>
    </source>
</evidence>
<sequence length="297" mass="32373">MLWSNDLDEAVRKAQVLVEALNWIRRFRGKYVVIKLGGSTLEDRDAINKFLTDVIFMETVGMHPVIVHGGGKAINKAVEAAGIESRWVQGRRYTDPETLQIATDVLAHEICSSLVQEIERQGAQAIGLHFDSENSLIAEKLILKDDSGNPIDLGAVGQVSRVNCDLIKEKCRSGLIPIIPSVGLDENGNRYNINADTAAAAVARDLEVEKLVFLSDVSGIYLDPNDPETLQSHLTIGRVRELIADGTISSGMIPKVEAALEALDVGVHKVHIVDGRKPHTVLLEIYSNTGIGTEIVQ</sequence>
<comment type="subcellular location">
    <subcellularLocation>
        <location evidence="9">Cytoplasm</location>
    </subcellularLocation>
</comment>
<comment type="similarity">
    <text evidence="9">Belongs to the acetylglutamate kinase family. ArgB subfamily.</text>
</comment>
<feature type="site" description="Transition state stabilizer" evidence="9">
    <location>
        <position position="255"/>
    </location>
</feature>
<keyword evidence="4 9" id="KW-0808">Transferase</keyword>
<dbReference type="GO" id="GO:0005524">
    <property type="term" value="F:ATP binding"/>
    <property type="evidence" value="ECO:0007669"/>
    <property type="project" value="UniProtKB-UniRule"/>
</dbReference>
<comment type="pathway">
    <text evidence="1 9">Amino-acid biosynthesis; L-arginine biosynthesis; N(2)-acetyl-L-ornithine from L-glutamate: step 2/4.</text>
</comment>
<comment type="function">
    <text evidence="9">Catalyzes the ATP-dependent phosphorylation of N-acetyl-L-glutamate.</text>
</comment>
<feature type="site" description="Transition state stabilizer" evidence="9">
    <location>
        <position position="35"/>
    </location>
</feature>
<dbReference type="InterPro" id="IPR037528">
    <property type="entry name" value="ArgB"/>
</dbReference>
<dbReference type="InterPro" id="IPR036393">
    <property type="entry name" value="AceGlu_kinase-like_sf"/>
</dbReference>
<evidence type="ECO:0000259" key="10">
    <source>
        <dbReference type="Pfam" id="PF00696"/>
    </source>
</evidence>
<protein>
    <recommendedName>
        <fullName evidence="9">Acetylglutamate kinase</fullName>
        <ecNumber evidence="9">2.7.2.8</ecNumber>
    </recommendedName>
    <alternativeName>
        <fullName evidence="9">N-acetyl-L-glutamate 5-phosphotransferase</fullName>
    </alternativeName>
    <alternativeName>
        <fullName evidence="9">NAG kinase</fullName>
        <shortName evidence="9">NAGK</shortName>
    </alternativeName>
</protein>
<keyword evidence="9" id="KW-0963">Cytoplasm</keyword>
<reference evidence="11 12" key="1">
    <citation type="submission" date="2019-02" db="EMBL/GenBank/DDBJ databases">
        <title>Deep-cultivation of Planctomycetes and their phenomic and genomic characterization uncovers novel biology.</title>
        <authorList>
            <person name="Wiegand S."/>
            <person name="Jogler M."/>
            <person name="Boedeker C."/>
            <person name="Pinto D."/>
            <person name="Vollmers J."/>
            <person name="Rivas-Marin E."/>
            <person name="Kohn T."/>
            <person name="Peeters S.H."/>
            <person name="Heuer A."/>
            <person name="Rast P."/>
            <person name="Oberbeckmann S."/>
            <person name="Bunk B."/>
            <person name="Jeske O."/>
            <person name="Meyerdierks A."/>
            <person name="Storesund J.E."/>
            <person name="Kallscheuer N."/>
            <person name="Luecker S."/>
            <person name="Lage O.M."/>
            <person name="Pohl T."/>
            <person name="Merkel B.J."/>
            <person name="Hornburger P."/>
            <person name="Mueller R.-W."/>
            <person name="Bruemmer F."/>
            <person name="Labrenz M."/>
            <person name="Spormann A.M."/>
            <person name="Op den Camp H."/>
            <person name="Overmann J."/>
            <person name="Amann R."/>
            <person name="Jetten M.S.M."/>
            <person name="Mascher T."/>
            <person name="Medema M.H."/>
            <person name="Devos D.P."/>
            <person name="Kaster A.-K."/>
            <person name="Ovreas L."/>
            <person name="Rohde M."/>
            <person name="Galperin M.Y."/>
            <person name="Jogler C."/>
        </authorList>
    </citation>
    <scope>NUCLEOTIDE SEQUENCE [LARGE SCALE GENOMIC DNA]</scope>
    <source>
        <strain evidence="11 12">Pla110</strain>
    </source>
</reference>
<name>A0A518CPQ2_9PLAN</name>
<evidence type="ECO:0000256" key="3">
    <source>
        <dbReference type="ARBA" id="ARBA00022605"/>
    </source>
</evidence>
<dbReference type="SUPFAM" id="SSF53633">
    <property type="entry name" value="Carbamate kinase-like"/>
    <property type="match status" value="1"/>
</dbReference>
<dbReference type="Proteomes" id="UP000317178">
    <property type="component" value="Chromosome"/>
</dbReference>
<dbReference type="NCBIfam" id="TIGR00761">
    <property type="entry name" value="argB"/>
    <property type="match status" value="1"/>
</dbReference>
<dbReference type="InterPro" id="IPR001057">
    <property type="entry name" value="Glu/AcGlu_kinase"/>
</dbReference>
<dbReference type="PIRSF" id="PIRSF000728">
    <property type="entry name" value="NAGK"/>
    <property type="match status" value="1"/>
</dbReference>
<dbReference type="UniPathway" id="UPA00068">
    <property type="reaction ID" value="UER00107"/>
</dbReference>
<dbReference type="EMBL" id="CP036281">
    <property type="protein sequence ID" value="QDU81207.1"/>
    <property type="molecule type" value="Genomic_DNA"/>
</dbReference>
<organism evidence="11 12">
    <name type="scientific">Polystyrenella longa</name>
    <dbReference type="NCBI Taxonomy" id="2528007"/>
    <lineage>
        <taxon>Bacteria</taxon>
        <taxon>Pseudomonadati</taxon>
        <taxon>Planctomycetota</taxon>
        <taxon>Planctomycetia</taxon>
        <taxon>Planctomycetales</taxon>
        <taxon>Planctomycetaceae</taxon>
        <taxon>Polystyrenella</taxon>
    </lineage>
</organism>